<proteinExistence type="predicted"/>
<sequence>MFSNMAWPSFRGRHPYPLAEGSAPLEKGSLSCTLNFSRQVDVSLRDWLVALGIPVRRDRRAPHTAMPTAAFFLKRAKLFLP</sequence>
<evidence type="ECO:0000313" key="2">
    <source>
        <dbReference type="Proteomes" id="UP000187203"/>
    </source>
</evidence>
<dbReference type="EMBL" id="AWUE01019263">
    <property type="protein sequence ID" value="OMO74717.1"/>
    <property type="molecule type" value="Genomic_DNA"/>
</dbReference>
<protein>
    <submittedName>
        <fullName evidence="1">Uncharacterized protein</fullName>
    </submittedName>
</protein>
<accession>A0A1R3HWH4</accession>
<dbReference type="Proteomes" id="UP000187203">
    <property type="component" value="Unassembled WGS sequence"/>
</dbReference>
<keyword evidence="2" id="KW-1185">Reference proteome</keyword>
<name>A0A1R3HWH4_9ROSI</name>
<reference evidence="2" key="1">
    <citation type="submission" date="2013-09" db="EMBL/GenBank/DDBJ databases">
        <title>Corchorus olitorius genome sequencing.</title>
        <authorList>
            <person name="Alam M."/>
            <person name="Haque M.S."/>
            <person name="Islam M.S."/>
            <person name="Emdad E.M."/>
            <person name="Islam M.M."/>
            <person name="Ahmed B."/>
            <person name="Halim A."/>
            <person name="Hossen Q.M.M."/>
            <person name="Hossain M.Z."/>
            <person name="Ahmed R."/>
            <person name="Khan M.M."/>
            <person name="Islam R."/>
            <person name="Rashid M.M."/>
            <person name="Khan S.A."/>
            <person name="Rahman M.S."/>
            <person name="Alam M."/>
            <person name="Yahiya A.S."/>
            <person name="Khan M.S."/>
            <person name="Azam M.S."/>
            <person name="Haque T."/>
            <person name="Lashkar M.Z.H."/>
            <person name="Akhand A.I."/>
            <person name="Morshed G."/>
            <person name="Roy S."/>
            <person name="Uddin K.S."/>
            <person name="Rabeya T."/>
            <person name="Hossain A.S."/>
            <person name="Chowdhury A."/>
            <person name="Snigdha A.R."/>
            <person name="Mortoza M.S."/>
            <person name="Matin S.A."/>
            <person name="Hoque S.M.E."/>
            <person name="Islam M.K."/>
            <person name="Roy D.K."/>
            <person name="Haider R."/>
            <person name="Moosa M.M."/>
            <person name="Elias S.M."/>
            <person name="Hasan A.M."/>
            <person name="Jahan S."/>
            <person name="Shafiuddin M."/>
            <person name="Mahmood N."/>
            <person name="Shommy N.S."/>
        </authorList>
    </citation>
    <scope>NUCLEOTIDE SEQUENCE [LARGE SCALE GENOMIC DNA]</scope>
    <source>
        <strain evidence="2">cv. O-4</strain>
    </source>
</reference>
<comment type="caution">
    <text evidence="1">The sequence shown here is derived from an EMBL/GenBank/DDBJ whole genome shotgun (WGS) entry which is preliminary data.</text>
</comment>
<evidence type="ECO:0000313" key="1">
    <source>
        <dbReference type="EMBL" id="OMO74717.1"/>
    </source>
</evidence>
<organism evidence="1 2">
    <name type="scientific">Corchorus olitorius</name>
    <dbReference type="NCBI Taxonomy" id="93759"/>
    <lineage>
        <taxon>Eukaryota</taxon>
        <taxon>Viridiplantae</taxon>
        <taxon>Streptophyta</taxon>
        <taxon>Embryophyta</taxon>
        <taxon>Tracheophyta</taxon>
        <taxon>Spermatophyta</taxon>
        <taxon>Magnoliopsida</taxon>
        <taxon>eudicotyledons</taxon>
        <taxon>Gunneridae</taxon>
        <taxon>Pentapetalae</taxon>
        <taxon>rosids</taxon>
        <taxon>malvids</taxon>
        <taxon>Malvales</taxon>
        <taxon>Malvaceae</taxon>
        <taxon>Grewioideae</taxon>
        <taxon>Apeibeae</taxon>
        <taxon>Corchorus</taxon>
    </lineage>
</organism>
<gene>
    <name evidence="1" type="ORF">COLO4_26536</name>
</gene>
<dbReference type="AlphaFoldDB" id="A0A1R3HWH4"/>